<evidence type="ECO:0008006" key="3">
    <source>
        <dbReference type="Google" id="ProtNLM"/>
    </source>
</evidence>
<gene>
    <name evidence="1" type="ORF">F2Q68_00023972</name>
</gene>
<evidence type="ECO:0000313" key="1">
    <source>
        <dbReference type="EMBL" id="KAF2568547.1"/>
    </source>
</evidence>
<dbReference type="Gene3D" id="2.130.10.10">
    <property type="entry name" value="YVTN repeat-like/Quinoprotein amine dehydrogenase"/>
    <property type="match status" value="1"/>
</dbReference>
<dbReference type="Proteomes" id="UP000712281">
    <property type="component" value="Unassembled WGS sequence"/>
</dbReference>
<dbReference type="GO" id="GO:0000463">
    <property type="term" value="P:maturation of LSU-rRNA from tricistronic rRNA transcript (SSU-rRNA, 5.8S rRNA, LSU-rRNA)"/>
    <property type="evidence" value="ECO:0007669"/>
    <property type="project" value="TreeGrafter"/>
</dbReference>
<protein>
    <recommendedName>
        <fullName evidence="3">Ribosome biogenesis protein BOP1 homolog</fullName>
    </recommendedName>
</protein>
<dbReference type="InterPro" id="IPR028598">
    <property type="entry name" value="BOP1/Erb1"/>
</dbReference>
<dbReference type="EMBL" id="QGKW02001911">
    <property type="protein sequence ID" value="KAF2568547.1"/>
    <property type="molecule type" value="Genomic_DNA"/>
</dbReference>
<dbReference type="InterPro" id="IPR015943">
    <property type="entry name" value="WD40/YVTN_repeat-like_dom_sf"/>
</dbReference>
<dbReference type="AlphaFoldDB" id="A0A8S9IH53"/>
<dbReference type="GO" id="GO:0043021">
    <property type="term" value="F:ribonucleoprotein complex binding"/>
    <property type="evidence" value="ECO:0007669"/>
    <property type="project" value="TreeGrafter"/>
</dbReference>
<dbReference type="PANTHER" id="PTHR17605:SF0">
    <property type="entry name" value="RIBOSOME BIOGENESIS PROTEIN BOP1"/>
    <property type="match status" value="1"/>
</dbReference>
<comment type="caution">
    <text evidence="1">The sequence shown here is derived from an EMBL/GenBank/DDBJ whole genome shotgun (WGS) entry which is preliminary data.</text>
</comment>
<proteinExistence type="predicted"/>
<dbReference type="Pfam" id="PF00400">
    <property type="entry name" value="WD40"/>
    <property type="match status" value="2"/>
</dbReference>
<dbReference type="GO" id="GO:0070545">
    <property type="term" value="C:PeBoW complex"/>
    <property type="evidence" value="ECO:0007669"/>
    <property type="project" value="TreeGrafter"/>
</dbReference>
<accession>A0A8S9IH53</accession>
<dbReference type="GO" id="GO:0030687">
    <property type="term" value="C:preribosome, large subunit precursor"/>
    <property type="evidence" value="ECO:0007669"/>
    <property type="project" value="TreeGrafter"/>
</dbReference>
<dbReference type="SMART" id="SM00320">
    <property type="entry name" value="WD40"/>
    <property type="match status" value="2"/>
</dbReference>
<sequence>MCWFDMDLSSKPYKTLKNHPKDITNVAFHRSYPLFASCSEDSTAYVFHGKVYSDLNENPLIVPLEILRGHSTSSNRGVLDCKFHPRQPWLFTAGADSVIKLYCH</sequence>
<dbReference type="InterPro" id="IPR036322">
    <property type="entry name" value="WD40_repeat_dom_sf"/>
</dbReference>
<name>A0A8S9IH53_BRACR</name>
<dbReference type="SUPFAM" id="SSF50978">
    <property type="entry name" value="WD40 repeat-like"/>
    <property type="match status" value="1"/>
</dbReference>
<reference evidence="1" key="1">
    <citation type="submission" date="2019-12" db="EMBL/GenBank/DDBJ databases">
        <title>Genome sequencing and annotation of Brassica cretica.</title>
        <authorList>
            <person name="Studholme D.J."/>
            <person name="Sarris P.F."/>
        </authorList>
    </citation>
    <scope>NUCLEOTIDE SEQUENCE</scope>
    <source>
        <strain evidence="1">PFS-001/15</strain>
        <tissue evidence="1">Leaf</tissue>
    </source>
</reference>
<evidence type="ECO:0000313" key="2">
    <source>
        <dbReference type="Proteomes" id="UP000712281"/>
    </source>
</evidence>
<dbReference type="PANTHER" id="PTHR17605">
    <property type="entry name" value="RIBOSOME BIOGENESIS PROTEIN BOP1 BLOCK OF PROLIFERATION 1 PROTEIN"/>
    <property type="match status" value="1"/>
</dbReference>
<dbReference type="InterPro" id="IPR001680">
    <property type="entry name" value="WD40_rpt"/>
</dbReference>
<organism evidence="1 2">
    <name type="scientific">Brassica cretica</name>
    <name type="common">Mustard</name>
    <dbReference type="NCBI Taxonomy" id="69181"/>
    <lineage>
        <taxon>Eukaryota</taxon>
        <taxon>Viridiplantae</taxon>
        <taxon>Streptophyta</taxon>
        <taxon>Embryophyta</taxon>
        <taxon>Tracheophyta</taxon>
        <taxon>Spermatophyta</taxon>
        <taxon>Magnoliopsida</taxon>
        <taxon>eudicotyledons</taxon>
        <taxon>Gunneridae</taxon>
        <taxon>Pentapetalae</taxon>
        <taxon>rosids</taxon>
        <taxon>malvids</taxon>
        <taxon>Brassicales</taxon>
        <taxon>Brassicaceae</taxon>
        <taxon>Brassiceae</taxon>
        <taxon>Brassica</taxon>
    </lineage>
</organism>